<dbReference type="SUPFAM" id="SSF53163">
    <property type="entry name" value="HybD-like"/>
    <property type="match status" value="1"/>
</dbReference>
<dbReference type="MEROPS" id="A31.006"/>
<reference evidence="1 2" key="1">
    <citation type="journal article" date="2011" name="J. Bacteriol.">
        <title>Complete genome sequence of the obligate piezophilic hyperthermophilic archaeon Pyrococcus yayanosii CH1.</title>
        <authorList>
            <person name="Jun X."/>
            <person name="Lupeng L."/>
            <person name="Minjuan X."/>
            <person name="Oger P."/>
            <person name="Fengping W."/>
            <person name="Jebbar M."/>
            <person name="Xiang X."/>
        </authorList>
    </citation>
    <scope>NUCLEOTIDE SEQUENCE [LARGE SCALE GENOMIC DNA]</scope>
    <source>
        <strain evidence="2">CH1 / JCM 16557</strain>
    </source>
</reference>
<dbReference type="OrthoDB" id="85598at2157"/>
<evidence type="ECO:0000313" key="2">
    <source>
        <dbReference type="Proteomes" id="UP000008386"/>
    </source>
</evidence>
<dbReference type="NCBIfam" id="TIGR00072">
    <property type="entry name" value="hydrog_prot"/>
    <property type="match status" value="1"/>
</dbReference>
<dbReference type="GO" id="GO:0016485">
    <property type="term" value="P:protein processing"/>
    <property type="evidence" value="ECO:0007669"/>
    <property type="project" value="TreeGrafter"/>
</dbReference>
<dbReference type="HOGENOM" id="CLU_099037_1_0_2"/>
<dbReference type="STRING" id="529709.PYCH_00060"/>
<dbReference type="AlphaFoldDB" id="F8AF45"/>
<name>F8AF45_PYRYC</name>
<keyword evidence="2" id="KW-1185">Reference proteome</keyword>
<evidence type="ECO:0000313" key="1">
    <source>
        <dbReference type="EMBL" id="AEH23719.1"/>
    </source>
</evidence>
<dbReference type="GeneID" id="10836589"/>
<dbReference type="RefSeq" id="WP_013904777.1">
    <property type="nucleotide sequence ID" value="NC_015680.1"/>
</dbReference>
<dbReference type="InterPro" id="IPR023430">
    <property type="entry name" value="Pept_HybD-like_dom_sf"/>
</dbReference>
<dbReference type="Gene3D" id="3.40.50.1450">
    <property type="entry name" value="HybD-like"/>
    <property type="match status" value="1"/>
</dbReference>
<dbReference type="CDD" id="cd00518">
    <property type="entry name" value="H2MP"/>
    <property type="match status" value="1"/>
</dbReference>
<gene>
    <name evidence="1" type="ordered locus">PYCH_00060</name>
</gene>
<protein>
    <submittedName>
        <fullName evidence="1">Hydrogenase-specific maturation endopeptidase</fullName>
    </submittedName>
</protein>
<dbReference type="eggNOG" id="arCOG04429">
    <property type="taxonomic scope" value="Archaea"/>
</dbReference>
<dbReference type="InterPro" id="IPR000671">
    <property type="entry name" value="Peptidase_A31"/>
</dbReference>
<organism evidence="1 2">
    <name type="scientific">Pyrococcus yayanosii (strain CH1 / JCM 16557)</name>
    <dbReference type="NCBI Taxonomy" id="529709"/>
    <lineage>
        <taxon>Archaea</taxon>
        <taxon>Methanobacteriati</taxon>
        <taxon>Methanobacteriota</taxon>
        <taxon>Thermococci</taxon>
        <taxon>Thermococcales</taxon>
        <taxon>Thermococcaceae</taxon>
        <taxon>Pyrococcus</taxon>
    </lineage>
</organism>
<proteinExistence type="predicted"/>
<dbReference type="Proteomes" id="UP000008386">
    <property type="component" value="Chromosome"/>
</dbReference>
<dbReference type="GO" id="GO:0008047">
    <property type="term" value="F:enzyme activator activity"/>
    <property type="evidence" value="ECO:0007669"/>
    <property type="project" value="InterPro"/>
</dbReference>
<dbReference type="PANTHER" id="PTHR30302:SF7">
    <property type="entry name" value="F420-NONREDUCING HYDROGENASE II"/>
    <property type="match status" value="1"/>
</dbReference>
<dbReference type="GO" id="GO:0004175">
    <property type="term" value="F:endopeptidase activity"/>
    <property type="evidence" value="ECO:0007669"/>
    <property type="project" value="TreeGrafter"/>
</dbReference>
<sequence>MSGKTLIIALGNDVMGDDGFGLRVGRILMERGHNVLEVGTDIFKLAQYYEGEERLIIIDAILSDELEPGTLVHLSGEEVFERLKGEIRSAHFMGAIDALRLLMALDERLARAEIHFVGVVVRRIELGMELSSEVEAAVPRAVELIERIVRGKVR</sequence>
<dbReference type="PANTHER" id="PTHR30302">
    <property type="entry name" value="HYDROGENASE 1 MATURATION PROTEASE"/>
    <property type="match status" value="1"/>
</dbReference>
<dbReference type="PRINTS" id="PR00446">
    <property type="entry name" value="HYDRGNUPTAKE"/>
</dbReference>
<dbReference type="EMBL" id="CP002779">
    <property type="protein sequence ID" value="AEH23719.1"/>
    <property type="molecule type" value="Genomic_DNA"/>
</dbReference>
<accession>F8AF45</accession>
<dbReference type="Pfam" id="PF01750">
    <property type="entry name" value="HycI"/>
    <property type="match status" value="1"/>
</dbReference>
<dbReference type="KEGG" id="pya:PYCH_00060"/>